<protein>
    <submittedName>
        <fullName evidence="1">Uncharacterized protein</fullName>
    </submittedName>
</protein>
<evidence type="ECO:0000313" key="1">
    <source>
        <dbReference type="EMBL" id="JAE27771.1"/>
    </source>
</evidence>
<sequence>MSLDFYVDSDVLEAPSSVSLKCDRALVAPNWIDYFYFLSL</sequence>
<dbReference type="AlphaFoldDB" id="A0A0A9GYU6"/>
<dbReference type="EMBL" id="GBRH01170125">
    <property type="protein sequence ID" value="JAE27771.1"/>
    <property type="molecule type" value="Transcribed_RNA"/>
</dbReference>
<reference evidence="1" key="2">
    <citation type="journal article" date="2015" name="Data Brief">
        <title>Shoot transcriptome of the giant reed, Arundo donax.</title>
        <authorList>
            <person name="Barrero R.A."/>
            <person name="Guerrero F.D."/>
            <person name="Moolhuijzen P."/>
            <person name="Goolsby J.A."/>
            <person name="Tidwell J."/>
            <person name="Bellgard S.E."/>
            <person name="Bellgard M.I."/>
        </authorList>
    </citation>
    <scope>NUCLEOTIDE SEQUENCE</scope>
    <source>
        <tissue evidence="1">Shoot tissue taken approximately 20 cm above the soil surface</tissue>
    </source>
</reference>
<reference evidence="1" key="1">
    <citation type="submission" date="2014-09" db="EMBL/GenBank/DDBJ databases">
        <authorList>
            <person name="Magalhaes I.L.F."/>
            <person name="Oliveira U."/>
            <person name="Santos F.R."/>
            <person name="Vidigal T.H.D.A."/>
            <person name="Brescovit A.D."/>
            <person name="Santos A.J."/>
        </authorList>
    </citation>
    <scope>NUCLEOTIDE SEQUENCE</scope>
    <source>
        <tissue evidence="1">Shoot tissue taken approximately 20 cm above the soil surface</tissue>
    </source>
</reference>
<organism evidence="1">
    <name type="scientific">Arundo donax</name>
    <name type="common">Giant reed</name>
    <name type="synonym">Donax arundinaceus</name>
    <dbReference type="NCBI Taxonomy" id="35708"/>
    <lineage>
        <taxon>Eukaryota</taxon>
        <taxon>Viridiplantae</taxon>
        <taxon>Streptophyta</taxon>
        <taxon>Embryophyta</taxon>
        <taxon>Tracheophyta</taxon>
        <taxon>Spermatophyta</taxon>
        <taxon>Magnoliopsida</taxon>
        <taxon>Liliopsida</taxon>
        <taxon>Poales</taxon>
        <taxon>Poaceae</taxon>
        <taxon>PACMAD clade</taxon>
        <taxon>Arundinoideae</taxon>
        <taxon>Arundineae</taxon>
        <taxon>Arundo</taxon>
    </lineage>
</organism>
<proteinExistence type="predicted"/>
<name>A0A0A9GYU6_ARUDO</name>
<accession>A0A0A9GYU6</accession>